<organism evidence="5 6">
    <name type="scientific">Theileria orientalis</name>
    <dbReference type="NCBI Taxonomy" id="68886"/>
    <lineage>
        <taxon>Eukaryota</taxon>
        <taxon>Sar</taxon>
        <taxon>Alveolata</taxon>
        <taxon>Apicomplexa</taxon>
        <taxon>Aconoidasida</taxon>
        <taxon>Piroplasmida</taxon>
        <taxon>Theileriidae</taxon>
        <taxon>Theileria</taxon>
    </lineage>
</organism>
<dbReference type="SUPFAM" id="SSF47113">
    <property type="entry name" value="Histone-fold"/>
    <property type="match status" value="1"/>
</dbReference>
<dbReference type="GO" id="GO:0008623">
    <property type="term" value="C:CHRAC"/>
    <property type="evidence" value="ECO:0007669"/>
    <property type="project" value="TreeGrafter"/>
</dbReference>
<dbReference type="CDD" id="cd22928">
    <property type="entry name" value="HFD_POLE3_DPB4"/>
    <property type="match status" value="1"/>
</dbReference>
<dbReference type="GO" id="GO:0031507">
    <property type="term" value="P:heterochromatin formation"/>
    <property type="evidence" value="ECO:0007669"/>
    <property type="project" value="TreeGrafter"/>
</dbReference>
<dbReference type="PANTHER" id="PTHR46172:SF1">
    <property type="entry name" value="DNA POLYMERASE EPSILON SUBUNIT 3"/>
    <property type="match status" value="1"/>
</dbReference>
<keyword evidence="5" id="KW-0239">DNA-directed DNA polymerase</keyword>
<dbReference type="EMBL" id="CP056067">
    <property type="protein sequence ID" value="UKJ89616.1"/>
    <property type="molecule type" value="Genomic_DNA"/>
</dbReference>
<feature type="compositionally biased region" description="Acidic residues" evidence="3">
    <location>
        <begin position="137"/>
        <end position="177"/>
    </location>
</feature>
<feature type="compositionally biased region" description="Basic and acidic residues" evidence="3">
    <location>
        <begin position="120"/>
        <end position="135"/>
    </location>
</feature>
<dbReference type="OrthoDB" id="386949at2759"/>
<dbReference type="Pfam" id="PF00808">
    <property type="entry name" value="CBFD_NFYB_HMF"/>
    <property type="match status" value="1"/>
</dbReference>
<sequence>MEDVEEFTPKDLEILPNKIVHDILQYGITYDSSVNEPNSDSTLGVSKNSKRYNLKNRKFKKEALCSMNRVASLFVLYITTVAESIAKSNKRSTVYDKDILQALRQCMFWEVETQIADSEKTELKQTPHKDEKAGIEMDVDDDLDVEPEDDTEIQDDLEMDEDVDEDLEELDVGDLEQIENKGLEPRINSEGQPTVDHV</sequence>
<keyword evidence="5" id="KW-0808">Transferase</keyword>
<evidence type="ECO:0000256" key="2">
    <source>
        <dbReference type="ARBA" id="ARBA00023242"/>
    </source>
</evidence>
<evidence type="ECO:0000256" key="3">
    <source>
        <dbReference type="SAM" id="MobiDB-lite"/>
    </source>
</evidence>
<feature type="region of interest" description="Disordered" evidence="3">
    <location>
        <begin position="120"/>
        <end position="198"/>
    </location>
</feature>
<proteinExistence type="predicted"/>
<dbReference type="GO" id="GO:0046982">
    <property type="term" value="F:protein heterodimerization activity"/>
    <property type="evidence" value="ECO:0007669"/>
    <property type="project" value="InterPro"/>
</dbReference>
<dbReference type="AlphaFoldDB" id="A0A976M6X2"/>
<dbReference type="GO" id="GO:0008622">
    <property type="term" value="C:epsilon DNA polymerase complex"/>
    <property type="evidence" value="ECO:0007669"/>
    <property type="project" value="TreeGrafter"/>
</dbReference>
<comment type="subcellular location">
    <subcellularLocation>
        <location evidence="1">Nucleus</location>
    </subcellularLocation>
</comment>
<dbReference type="Gene3D" id="1.10.20.10">
    <property type="entry name" value="Histone, subunit A"/>
    <property type="match status" value="1"/>
</dbReference>
<evidence type="ECO:0000259" key="4">
    <source>
        <dbReference type="Pfam" id="PF00808"/>
    </source>
</evidence>
<protein>
    <submittedName>
        <fullName evidence="5">DNA-directed DNA polymerase</fullName>
        <ecNumber evidence="5">2.7.7.7</ecNumber>
    </submittedName>
</protein>
<accession>A0A976M6X2</accession>
<dbReference type="GO" id="GO:0003887">
    <property type="term" value="F:DNA-directed DNA polymerase activity"/>
    <property type="evidence" value="ECO:0007669"/>
    <property type="project" value="UniProtKB-KW"/>
</dbReference>
<name>A0A976M6X2_THEOR</name>
<dbReference type="InterPro" id="IPR009072">
    <property type="entry name" value="Histone-fold"/>
</dbReference>
<keyword evidence="2" id="KW-0539">Nucleus</keyword>
<keyword evidence="5" id="KW-0548">Nucleotidyltransferase</keyword>
<feature type="domain" description="Transcription factor CBF/NF-Y/archaeal histone" evidence="4">
    <location>
        <begin position="56"/>
        <end position="103"/>
    </location>
</feature>
<gene>
    <name evidence="5" type="ORF">MACJ_002867</name>
</gene>
<dbReference type="GO" id="GO:0031490">
    <property type="term" value="F:chromatin DNA binding"/>
    <property type="evidence" value="ECO:0007669"/>
    <property type="project" value="TreeGrafter"/>
</dbReference>
<evidence type="ECO:0000313" key="6">
    <source>
        <dbReference type="Proteomes" id="UP000244803"/>
    </source>
</evidence>
<dbReference type="PANTHER" id="PTHR46172">
    <property type="entry name" value="DNA POLYMERASE EPSILON SUBUNIT 3"/>
    <property type="match status" value="1"/>
</dbReference>
<reference evidence="5" key="1">
    <citation type="submission" date="2022-07" db="EMBL/GenBank/DDBJ databases">
        <title>Evaluation of T. orientalis genome assembly methods using nanopore sequencing and analysis of variation between genomes.</title>
        <authorList>
            <person name="Yam J."/>
            <person name="Micallef M.L."/>
            <person name="Liu M."/>
            <person name="Djordjevic S.P."/>
            <person name="Bogema D.R."/>
            <person name="Jenkins C."/>
        </authorList>
    </citation>
    <scope>NUCLEOTIDE SEQUENCE</scope>
    <source>
        <strain evidence="5">Fish Creek</strain>
    </source>
</reference>
<dbReference type="EC" id="2.7.7.7" evidence="5"/>
<evidence type="ECO:0000256" key="1">
    <source>
        <dbReference type="ARBA" id="ARBA00004123"/>
    </source>
</evidence>
<dbReference type="GO" id="GO:0006974">
    <property type="term" value="P:DNA damage response"/>
    <property type="evidence" value="ECO:0007669"/>
    <property type="project" value="TreeGrafter"/>
</dbReference>
<dbReference type="Proteomes" id="UP000244803">
    <property type="component" value="Chromosome 4"/>
</dbReference>
<evidence type="ECO:0000313" key="5">
    <source>
        <dbReference type="EMBL" id="UKJ89616.1"/>
    </source>
</evidence>
<dbReference type="InterPro" id="IPR003958">
    <property type="entry name" value="CBFA_NFYB_domain"/>
</dbReference>
<dbReference type="GO" id="GO:0006272">
    <property type="term" value="P:leading strand elongation"/>
    <property type="evidence" value="ECO:0007669"/>
    <property type="project" value="TreeGrafter"/>
</dbReference>
<dbReference type="InterPro" id="IPR051377">
    <property type="entry name" value="DNA_Pol-Epsilon_Subunit"/>
</dbReference>